<accession>A0A2P2BPQ5</accession>
<name>A0A2P2BPQ5_9FIRM</name>
<keyword evidence="1" id="KW-0472">Membrane</keyword>
<evidence type="ECO:0000256" key="1">
    <source>
        <dbReference type="SAM" id="Phobius"/>
    </source>
</evidence>
<feature type="transmembrane region" description="Helical" evidence="1">
    <location>
        <begin position="12"/>
        <end position="28"/>
    </location>
</feature>
<feature type="transmembrane region" description="Helical" evidence="1">
    <location>
        <begin position="62"/>
        <end position="80"/>
    </location>
</feature>
<keyword evidence="3" id="KW-1185">Reference proteome</keyword>
<reference evidence="2 3" key="1">
    <citation type="submission" date="2014-09" db="EMBL/GenBank/DDBJ databases">
        <authorList>
            <person name="Hornung B.V."/>
        </authorList>
    </citation>
    <scope>NUCLEOTIDE SEQUENCE [LARGE SCALE GENOMIC DNA]</scope>
    <source>
        <strain evidence="2 3">FRIFI</strain>
    </source>
</reference>
<feature type="transmembrane region" description="Helical" evidence="1">
    <location>
        <begin position="123"/>
        <end position="142"/>
    </location>
</feature>
<keyword evidence="1" id="KW-0812">Transmembrane</keyword>
<feature type="transmembrane region" description="Helical" evidence="1">
    <location>
        <begin position="34"/>
        <end position="50"/>
    </location>
</feature>
<dbReference type="Proteomes" id="UP000245695">
    <property type="component" value="Chromosome 1"/>
</dbReference>
<sequence>MGNKKSTKYTTYALYILYSISLILFFKNGEIRNIGIASFCLIATIALHKINQKNKRLINDNLYLVLALFIMISSLLGSCYDFYDINHYDDFLHVWSGLISCSVAYSLLLFFNDNKIKSISKIFIIIYLFMFSMGVASLWEIIEFLLDTFIGTNMQVGGLKDTVIDMIDALIGSLVMIPIIMSSYKKLNLIKAKKNS</sequence>
<dbReference type="InterPro" id="IPR014509">
    <property type="entry name" value="YjdF-like"/>
</dbReference>
<organism evidence="2 3">
    <name type="scientific">Romboutsia hominis</name>
    <dbReference type="NCBI Taxonomy" id="1507512"/>
    <lineage>
        <taxon>Bacteria</taxon>
        <taxon>Bacillati</taxon>
        <taxon>Bacillota</taxon>
        <taxon>Clostridia</taxon>
        <taxon>Peptostreptococcales</taxon>
        <taxon>Peptostreptococcaceae</taxon>
        <taxon>Romboutsia</taxon>
    </lineage>
</organism>
<dbReference type="Pfam" id="PF09997">
    <property type="entry name" value="DUF2238"/>
    <property type="match status" value="1"/>
</dbReference>
<evidence type="ECO:0000313" key="2">
    <source>
        <dbReference type="EMBL" id="CEI72307.1"/>
    </source>
</evidence>
<dbReference type="EMBL" id="LN650648">
    <property type="protein sequence ID" value="CEI72307.1"/>
    <property type="molecule type" value="Genomic_DNA"/>
</dbReference>
<dbReference type="RefSeq" id="WP_092926804.1">
    <property type="nucleotide sequence ID" value="NZ_FJTZ01000012.1"/>
</dbReference>
<proteinExistence type="predicted"/>
<feature type="transmembrane region" description="Helical" evidence="1">
    <location>
        <begin position="92"/>
        <end position="111"/>
    </location>
</feature>
<dbReference type="AlphaFoldDB" id="A0A2P2BPQ5"/>
<feature type="transmembrane region" description="Helical" evidence="1">
    <location>
        <begin position="162"/>
        <end position="184"/>
    </location>
</feature>
<protein>
    <submittedName>
        <fullName evidence="2">ABC super ATP binding cassette transporter permease subunit</fullName>
    </submittedName>
</protein>
<keyword evidence="1" id="KW-1133">Transmembrane helix</keyword>
<gene>
    <name evidence="2" type="ORF">FRIFI_0762</name>
</gene>
<dbReference type="KEGG" id="rhom:FRIFI_0762"/>
<evidence type="ECO:0000313" key="3">
    <source>
        <dbReference type="Proteomes" id="UP000245695"/>
    </source>
</evidence>